<protein>
    <submittedName>
        <fullName evidence="1">Uncharacterized protein</fullName>
    </submittedName>
</protein>
<reference evidence="1" key="1">
    <citation type="submission" date="2014-05" db="EMBL/GenBank/DDBJ databases">
        <authorList>
            <person name="Chronopoulou M."/>
        </authorList>
    </citation>
    <scope>NUCLEOTIDE SEQUENCE</scope>
    <source>
        <tissue evidence="1">Whole organism</tissue>
    </source>
</reference>
<sequence>MNSLSYLCLFPSIQLGRHNFEIIDTNSIRMFVSIAIFAVWRFEELGRQYGFSVLHGH</sequence>
<organism evidence="1">
    <name type="scientific">Lepeophtheirus salmonis</name>
    <name type="common">Salmon louse</name>
    <name type="synonym">Caligus salmonis</name>
    <dbReference type="NCBI Taxonomy" id="72036"/>
    <lineage>
        <taxon>Eukaryota</taxon>
        <taxon>Metazoa</taxon>
        <taxon>Ecdysozoa</taxon>
        <taxon>Arthropoda</taxon>
        <taxon>Crustacea</taxon>
        <taxon>Multicrustacea</taxon>
        <taxon>Hexanauplia</taxon>
        <taxon>Copepoda</taxon>
        <taxon>Siphonostomatoida</taxon>
        <taxon>Caligidae</taxon>
        <taxon>Lepeophtheirus</taxon>
    </lineage>
</organism>
<dbReference type="EMBL" id="HACA01016382">
    <property type="protein sequence ID" value="CDW33743.1"/>
    <property type="molecule type" value="Transcribed_RNA"/>
</dbReference>
<evidence type="ECO:0000313" key="1">
    <source>
        <dbReference type="EMBL" id="CDW33743.1"/>
    </source>
</evidence>
<accession>A0A0K2U684</accession>
<name>A0A0K2U684_LEPSM</name>
<dbReference type="AlphaFoldDB" id="A0A0K2U684"/>
<proteinExistence type="predicted"/>